<dbReference type="AlphaFoldDB" id="A0A0F9UZI7"/>
<name>A0A0F9UZI7_9ZZZZ</name>
<evidence type="ECO:0000313" key="2">
    <source>
        <dbReference type="EMBL" id="KKN59033.1"/>
    </source>
</evidence>
<keyword evidence="1" id="KW-0812">Transmembrane</keyword>
<organism evidence="2">
    <name type="scientific">marine sediment metagenome</name>
    <dbReference type="NCBI Taxonomy" id="412755"/>
    <lineage>
        <taxon>unclassified sequences</taxon>
        <taxon>metagenomes</taxon>
        <taxon>ecological metagenomes</taxon>
    </lineage>
</organism>
<accession>A0A0F9UZI7</accession>
<feature type="transmembrane region" description="Helical" evidence="1">
    <location>
        <begin position="28"/>
        <end position="61"/>
    </location>
</feature>
<sequence>MTKYQQWKQAIKSPPPERLAKVEYQSHFFQMIGITIVCIVLIIKGFWYIIFAFIFGLGISYSQGMSAMIKYRNIMALLKPEHFSEYDHDVSPTRRRDKIVTHVFGKSSKWFALILAVIISFVVLGNDYSRVTLSLLYPIVSIIFYLMIYFFLFYWVAYPLYKRKIKVK</sequence>
<keyword evidence="1" id="KW-0472">Membrane</keyword>
<evidence type="ECO:0000256" key="1">
    <source>
        <dbReference type="SAM" id="Phobius"/>
    </source>
</evidence>
<proteinExistence type="predicted"/>
<keyword evidence="1" id="KW-1133">Transmembrane helix</keyword>
<feature type="transmembrane region" description="Helical" evidence="1">
    <location>
        <begin position="110"/>
        <end position="129"/>
    </location>
</feature>
<feature type="transmembrane region" description="Helical" evidence="1">
    <location>
        <begin position="135"/>
        <end position="158"/>
    </location>
</feature>
<dbReference type="EMBL" id="LAZR01000741">
    <property type="protein sequence ID" value="KKN59033.1"/>
    <property type="molecule type" value="Genomic_DNA"/>
</dbReference>
<reference evidence="2" key="1">
    <citation type="journal article" date="2015" name="Nature">
        <title>Complex archaea that bridge the gap between prokaryotes and eukaryotes.</title>
        <authorList>
            <person name="Spang A."/>
            <person name="Saw J.H."/>
            <person name="Jorgensen S.L."/>
            <person name="Zaremba-Niedzwiedzka K."/>
            <person name="Martijn J."/>
            <person name="Lind A.E."/>
            <person name="van Eijk R."/>
            <person name="Schleper C."/>
            <person name="Guy L."/>
            <person name="Ettema T.J."/>
        </authorList>
    </citation>
    <scope>NUCLEOTIDE SEQUENCE</scope>
</reference>
<gene>
    <name evidence="2" type="ORF">LCGC14_0545880</name>
</gene>
<protein>
    <submittedName>
        <fullName evidence="2">Uncharacterized protein</fullName>
    </submittedName>
</protein>
<comment type="caution">
    <text evidence="2">The sequence shown here is derived from an EMBL/GenBank/DDBJ whole genome shotgun (WGS) entry which is preliminary data.</text>
</comment>